<dbReference type="InterPro" id="IPR013087">
    <property type="entry name" value="Znf_C2H2_type"/>
</dbReference>
<keyword evidence="9" id="KW-0804">Transcription</keyword>
<dbReference type="SMART" id="SM00355">
    <property type="entry name" value="ZnF_C2H2"/>
    <property type="match status" value="4"/>
</dbReference>
<reference evidence="14" key="1">
    <citation type="submission" date="2025-08" db="UniProtKB">
        <authorList>
            <consortium name="Ensembl"/>
        </authorList>
    </citation>
    <scope>IDENTIFICATION</scope>
</reference>
<proteinExistence type="predicted"/>
<feature type="domain" description="C2H2-type" evidence="13">
    <location>
        <begin position="192"/>
        <end position="214"/>
    </location>
</feature>
<organism evidence="14 15">
    <name type="scientific">Sinocyclocheilus grahami</name>
    <name type="common">Dianchi golden-line fish</name>
    <name type="synonym">Barbus grahami</name>
    <dbReference type="NCBI Taxonomy" id="75366"/>
    <lineage>
        <taxon>Eukaryota</taxon>
        <taxon>Metazoa</taxon>
        <taxon>Chordata</taxon>
        <taxon>Craniata</taxon>
        <taxon>Vertebrata</taxon>
        <taxon>Euteleostomi</taxon>
        <taxon>Actinopterygii</taxon>
        <taxon>Neopterygii</taxon>
        <taxon>Teleostei</taxon>
        <taxon>Ostariophysi</taxon>
        <taxon>Cypriniformes</taxon>
        <taxon>Cyprinidae</taxon>
        <taxon>Cyprininae</taxon>
        <taxon>Sinocyclocheilus</taxon>
    </lineage>
</organism>
<dbReference type="OMA" id="RSHNIRE"/>
<dbReference type="GO" id="GO:0000981">
    <property type="term" value="F:DNA-binding transcription factor activity, RNA polymerase II-specific"/>
    <property type="evidence" value="ECO:0007669"/>
    <property type="project" value="TreeGrafter"/>
</dbReference>
<evidence type="ECO:0000313" key="15">
    <source>
        <dbReference type="Proteomes" id="UP000472262"/>
    </source>
</evidence>
<evidence type="ECO:0000313" key="14">
    <source>
        <dbReference type="Ensembl" id="ENSSGRP00000016973.1"/>
    </source>
</evidence>
<evidence type="ECO:0000256" key="12">
    <source>
        <dbReference type="SAM" id="MobiDB-lite"/>
    </source>
</evidence>
<dbReference type="Ensembl" id="ENSSGRT00000018344.1">
    <property type="protein sequence ID" value="ENSSGRP00000016973.1"/>
    <property type="gene ID" value="ENSSGRG00000010307.1"/>
</dbReference>
<dbReference type="Gene3D" id="3.30.160.60">
    <property type="entry name" value="Classic Zinc Finger"/>
    <property type="match status" value="4"/>
</dbReference>
<dbReference type="GO" id="GO:0008270">
    <property type="term" value="F:zinc ion binding"/>
    <property type="evidence" value="ECO:0007669"/>
    <property type="project" value="UniProtKB-KW"/>
</dbReference>
<evidence type="ECO:0000256" key="2">
    <source>
        <dbReference type="ARBA" id="ARBA00004123"/>
    </source>
</evidence>
<protein>
    <recommendedName>
        <fullName evidence="13">C2H2-type domain-containing protein</fullName>
    </recommendedName>
</protein>
<name>A0A672KW46_SINGR</name>
<evidence type="ECO:0000256" key="4">
    <source>
        <dbReference type="ARBA" id="ARBA00022737"/>
    </source>
</evidence>
<evidence type="ECO:0000256" key="8">
    <source>
        <dbReference type="ARBA" id="ARBA00023125"/>
    </source>
</evidence>
<keyword evidence="5 11" id="KW-0863">Zinc-finger</keyword>
<feature type="domain" description="C2H2-type" evidence="13">
    <location>
        <begin position="216"/>
        <end position="243"/>
    </location>
</feature>
<evidence type="ECO:0000259" key="13">
    <source>
        <dbReference type="PROSITE" id="PS50157"/>
    </source>
</evidence>
<evidence type="ECO:0000256" key="6">
    <source>
        <dbReference type="ARBA" id="ARBA00022833"/>
    </source>
</evidence>
<comment type="subcellular location">
    <subcellularLocation>
        <location evidence="2">Nucleus</location>
    </subcellularLocation>
</comment>
<dbReference type="GO" id="GO:0003677">
    <property type="term" value="F:DNA binding"/>
    <property type="evidence" value="ECO:0007669"/>
    <property type="project" value="UniProtKB-KW"/>
</dbReference>
<keyword evidence="8" id="KW-0238">DNA-binding</keyword>
<keyword evidence="10" id="KW-0539">Nucleus</keyword>
<dbReference type="PROSITE" id="PS50157">
    <property type="entry name" value="ZINC_FINGER_C2H2_2"/>
    <property type="match status" value="4"/>
</dbReference>
<accession>A0A672KW46</accession>
<evidence type="ECO:0000256" key="5">
    <source>
        <dbReference type="ARBA" id="ARBA00022771"/>
    </source>
</evidence>
<evidence type="ECO:0000256" key="11">
    <source>
        <dbReference type="PROSITE-ProRule" id="PRU00042"/>
    </source>
</evidence>
<keyword evidence="4" id="KW-0677">Repeat</keyword>
<keyword evidence="6" id="KW-0862">Zinc</keyword>
<feature type="region of interest" description="Disordered" evidence="12">
    <location>
        <begin position="126"/>
        <end position="146"/>
    </location>
</feature>
<feature type="domain" description="C2H2-type" evidence="13">
    <location>
        <begin position="164"/>
        <end position="191"/>
    </location>
</feature>
<dbReference type="SUPFAM" id="SSF57667">
    <property type="entry name" value="beta-beta-alpha zinc fingers"/>
    <property type="match status" value="2"/>
</dbReference>
<feature type="compositionally biased region" description="Basic and acidic residues" evidence="12">
    <location>
        <begin position="58"/>
        <end position="68"/>
    </location>
</feature>
<dbReference type="FunFam" id="3.30.160.60:FF:000624">
    <property type="entry name" value="zinc finger protein 697"/>
    <property type="match status" value="1"/>
</dbReference>
<dbReference type="PROSITE" id="PS00028">
    <property type="entry name" value="ZINC_FINGER_C2H2_1"/>
    <property type="match status" value="4"/>
</dbReference>
<feature type="domain" description="C2H2-type" evidence="13">
    <location>
        <begin position="244"/>
        <end position="271"/>
    </location>
</feature>
<feature type="compositionally biased region" description="Polar residues" evidence="12">
    <location>
        <begin position="136"/>
        <end position="146"/>
    </location>
</feature>
<dbReference type="Proteomes" id="UP000472262">
    <property type="component" value="Unassembled WGS sequence"/>
</dbReference>
<dbReference type="GO" id="GO:0005634">
    <property type="term" value="C:nucleus"/>
    <property type="evidence" value="ECO:0007669"/>
    <property type="project" value="UniProtKB-SubCell"/>
</dbReference>
<evidence type="ECO:0000256" key="1">
    <source>
        <dbReference type="ARBA" id="ARBA00003767"/>
    </source>
</evidence>
<dbReference type="Pfam" id="PF00096">
    <property type="entry name" value="zf-C2H2"/>
    <property type="match status" value="4"/>
</dbReference>
<feature type="compositionally biased region" description="Polar residues" evidence="12">
    <location>
        <begin position="24"/>
        <end position="35"/>
    </location>
</feature>
<dbReference type="PANTHER" id="PTHR24394:SF48">
    <property type="entry name" value="ZINC FINGER PROTEIN 771"/>
    <property type="match status" value="1"/>
</dbReference>
<feature type="region of interest" description="Disordered" evidence="12">
    <location>
        <begin position="15"/>
        <end position="68"/>
    </location>
</feature>
<evidence type="ECO:0000256" key="9">
    <source>
        <dbReference type="ARBA" id="ARBA00023163"/>
    </source>
</evidence>
<evidence type="ECO:0000256" key="7">
    <source>
        <dbReference type="ARBA" id="ARBA00023015"/>
    </source>
</evidence>
<evidence type="ECO:0000256" key="3">
    <source>
        <dbReference type="ARBA" id="ARBA00022723"/>
    </source>
</evidence>
<comment type="function">
    <text evidence="1">May be involved in transcriptional regulation.</text>
</comment>
<reference evidence="14" key="2">
    <citation type="submission" date="2025-09" db="UniProtKB">
        <authorList>
            <consortium name="Ensembl"/>
        </authorList>
    </citation>
    <scope>IDENTIFICATION</scope>
</reference>
<keyword evidence="7" id="KW-0805">Transcription regulation</keyword>
<evidence type="ECO:0000256" key="10">
    <source>
        <dbReference type="ARBA" id="ARBA00023242"/>
    </source>
</evidence>
<dbReference type="InterPro" id="IPR036236">
    <property type="entry name" value="Znf_C2H2_sf"/>
</dbReference>
<dbReference type="PANTHER" id="PTHR24394">
    <property type="entry name" value="ZINC FINGER PROTEIN"/>
    <property type="match status" value="1"/>
</dbReference>
<dbReference type="FunFam" id="3.30.160.60:FF:000097">
    <property type="entry name" value="Zinc finger protein"/>
    <property type="match status" value="1"/>
</dbReference>
<keyword evidence="15" id="KW-1185">Reference proteome</keyword>
<keyword evidence="3" id="KW-0479">Metal-binding</keyword>
<dbReference type="AlphaFoldDB" id="A0A672KW46"/>
<sequence>MLPERSHLKVHFRSHNIREKRRTPSLQSYRDNSVPCNLASKSRLKPSPKQPTAQDYTKSTDKEKSTVHQDENMVIENMASQIISSDCSESDAYLQDSLLNKKGLDLHTGLSSAYFSKPSEDQWMEENLEAEEKQESSVTTQSEDNDVNMTVLQSKNSDGNKRVYDCPVCHKRFGAPSNLKRHGLIHTNQRPFQCSICCRAFRERSHLKVHMKIHNVPCDICFKFFNAPSKLKRHYVTHTGQRPFQCTQCQKSFTQSHHLKTHMLSHRYAQTKSVFNCISVVCYEVVVFLNTFGF</sequence>